<evidence type="ECO:0000313" key="1">
    <source>
        <dbReference type="EMBL" id="BAH31622.1"/>
    </source>
</evidence>
<evidence type="ECO:0000313" key="2">
    <source>
        <dbReference type="Proteomes" id="UP000002204"/>
    </source>
</evidence>
<dbReference type="InterPro" id="IPR009351">
    <property type="entry name" value="AlkZ-like"/>
</dbReference>
<protein>
    <recommendedName>
        <fullName evidence="3">Winged helix-turn-helix domain-containing protein</fullName>
    </recommendedName>
</protein>
<dbReference type="PANTHER" id="PTHR30528">
    <property type="entry name" value="CYTOPLASMIC PROTEIN"/>
    <property type="match status" value="1"/>
</dbReference>
<dbReference type="HOGENOM" id="CLU_043035_1_0_11"/>
<reference evidence="1 2" key="2">
    <citation type="journal article" date="2006" name="Environ. Microbiol.">
        <title>Sequence analysis of three plasmids harboured in Rhodococcus erythropolis strain PR4.</title>
        <authorList>
            <person name="Sekine M."/>
            <person name="Tanikawa S."/>
            <person name="Omata S."/>
            <person name="Saito M."/>
            <person name="Fujisawa T."/>
            <person name="Tsukatani N."/>
            <person name="Tajima T."/>
            <person name="Sekigawa T."/>
            <person name="Kosugi H."/>
            <person name="Matsuo Y."/>
            <person name="Nishiko R."/>
            <person name="Imamura K."/>
            <person name="Ito M."/>
            <person name="Narita H."/>
            <person name="Tago S."/>
            <person name="Fujita N."/>
            <person name="Harayama S."/>
        </authorList>
    </citation>
    <scope>NUCLEOTIDE SEQUENCE [LARGE SCALE GENOMIC DNA]</scope>
    <source>
        <strain evidence="2">PR4 / NBRC 100887</strain>
    </source>
</reference>
<dbReference type="Pfam" id="PF06224">
    <property type="entry name" value="AlkZ-like"/>
    <property type="match status" value="1"/>
</dbReference>
<name>C0ZR72_RHOE4</name>
<accession>C0ZR72</accession>
<reference evidence="2" key="1">
    <citation type="submission" date="2005-03" db="EMBL/GenBank/DDBJ databases">
        <title>Comparison of the complete genome sequences of Rhodococcus erythropolis PR4 and Rhodococcus opacus B4.</title>
        <authorList>
            <person name="Takarada H."/>
            <person name="Sekine M."/>
            <person name="Hosoyama A."/>
            <person name="Yamada R."/>
            <person name="Fujisawa T."/>
            <person name="Omata S."/>
            <person name="Shimizu A."/>
            <person name="Tsukatani N."/>
            <person name="Tanikawa S."/>
            <person name="Fujita N."/>
            <person name="Harayama S."/>
        </authorList>
    </citation>
    <scope>NUCLEOTIDE SEQUENCE [LARGE SCALE GENOMIC DNA]</scope>
    <source>
        <strain evidence="2">PR4 / NBRC 100887</strain>
    </source>
</reference>
<dbReference type="KEGG" id="rer:RER_09140"/>
<dbReference type="AlphaFoldDB" id="C0ZR72"/>
<evidence type="ECO:0008006" key="3">
    <source>
        <dbReference type="Google" id="ProtNLM"/>
    </source>
</evidence>
<dbReference type="EMBL" id="AP008957">
    <property type="protein sequence ID" value="BAH31622.1"/>
    <property type="molecule type" value="Genomic_DNA"/>
</dbReference>
<proteinExistence type="predicted"/>
<dbReference type="PANTHER" id="PTHR30528:SF0">
    <property type="entry name" value="CYTOPLASMIC PROTEIN"/>
    <property type="match status" value="1"/>
</dbReference>
<organism evidence="1 2">
    <name type="scientific">Rhodococcus erythropolis (strain PR4 / NBRC 100887)</name>
    <dbReference type="NCBI Taxonomy" id="234621"/>
    <lineage>
        <taxon>Bacteria</taxon>
        <taxon>Bacillati</taxon>
        <taxon>Actinomycetota</taxon>
        <taxon>Actinomycetes</taxon>
        <taxon>Mycobacteriales</taxon>
        <taxon>Nocardiaceae</taxon>
        <taxon>Rhodococcus</taxon>
        <taxon>Rhodococcus erythropolis group</taxon>
    </lineage>
</organism>
<gene>
    <name evidence="1" type="ordered locus">RER_09140</name>
</gene>
<dbReference type="eggNOG" id="COG3214">
    <property type="taxonomic scope" value="Bacteria"/>
</dbReference>
<dbReference type="Proteomes" id="UP000002204">
    <property type="component" value="Chromosome"/>
</dbReference>
<sequence length="415" mass="47382">MWSAMSEVVSLAAARRIALAAQGFGKSHPATVTRRNLVSVMDRLQVLQIDSVNVFERSHYLPVYARLGAYDKSRLDQLTFSPESGYLEYWGHEATFLPVDMWPLFRWRMDQFRDKALSDKNGWASDRRDFLDWLRNELRENGPMAASEVEHEANTRRGPWWGWSDVKVGLETLFRWGEVVSAGRAGFERRYGLAEHMLAPEILDARIDRSDAIRELVLRGVKAHGLGTLDDIADYFRLPSAEARIALRELEDAGNVRSVSVEGWERRGKPREVWIDPQAKRPRSIRTEALLSPFDPVVWARDRALRLFDFHYRIEIYTPAHKRVHGYYVLPVLIDDNICARVDLKNDRQSRRLLVRAAWAEPTADADTAPRLAELLRRTAMWQGCDTVVVENNGTLASELAAVMAGDEVDAVGAR</sequence>